<organism evidence="2 3">
    <name type="scientific">Chryseobacterium salviniae</name>
    <dbReference type="NCBI Taxonomy" id="3101750"/>
    <lineage>
        <taxon>Bacteria</taxon>
        <taxon>Pseudomonadati</taxon>
        <taxon>Bacteroidota</taxon>
        <taxon>Flavobacteriia</taxon>
        <taxon>Flavobacteriales</taxon>
        <taxon>Weeksellaceae</taxon>
        <taxon>Chryseobacterium group</taxon>
        <taxon>Chryseobacterium</taxon>
    </lineage>
</organism>
<accession>A0ABU6HT56</accession>
<evidence type="ECO:0000313" key="2">
    <source>
        <dbReference type="EMBL" id="MEC3876245.1"/>
    </source>
</evidence>
<gene>
    <name evidence="2" type="ORF">SOP96_11025</name>
</gene>
<evidence type="ECO:0000313" key="3">
    <source>
        <dbReference type="Proteomes" id="UP001348397"/>
    </source>
</evidence>
<dbReference type="Proteomes" id="UP001348397">
    <property type="component" value="Unassembled WGS sequence"/>
</dbReference>
<proteinExistence type="predicted"/>
<sequence length="231" mass="26131">MSVIDLSTRICNDWNTYNNNKRSSDSYIYVDHEINLEDGPSSIDLCVGENWYQPNEEKPYLITDEGIQLAPFQSILLEVKQEIANPYNVFGLVTGKGLKIFEGVFISTGKINPGYVGKLKIGIYNGSKKKIIFKKDMPLCTCVFFAMESNLQIPLKNRSDNSNTNAKPIGKAKYLKNRIKENKEFLAILISIIALLASFANVFLNRNFILYNKQNVENNKVTKTINNGNSK</sequence>
<dbReference type="RefSeq" id="WP_326320988.1">
    <property type="nucleotide sequence ID" value="NZ_JAYLAA010000039.1"/>
</dbReference>
<reference evidence="2 3" key="1">
    <citation type="submission" date="2024-01" db="EMBL/GenBank/DDBJ databases">
        <title>Chryseobacterium sp. T9W2-O.</title>
        <authorList>
            <person name="Maltman C."/>
        </authorList>
    </citation>
    <scope>NUCLEOTIDE SEQUENCE [LARGE SCALE GENOMIC DNA]</scope>
    <source>
        <strain evidence="2 3">T9W2-O</strain>
    </source>
</reference>
<keyword evidence="1" id="KW-1133">Transmembrane helix</keyword>
<protein>
    <recommendedName>
        <fullName evidence="4">dUTPase-like domain-containing protein</fullName>
    </recommendedName>
</protein>
<keyword evidence="1" id="KW-0812">Transmembrane</keyword>
<name>A0ABU6HT56_9FLAO</name>
<keyword evidence="3" id="KW-1185">Reference proteome</keyword>
<keyword evidence="1" id="KW-0472">Membrane</keyword>
<evidence type="ECO:0000256" key="1">
    <source>
        <dbReference type="SAM" id="Phobius"/>
    </source>
</evidence>
<dbReference type="InterPro" id="IPR036157">
    <property type="entry name" value="dUTPase-like_sf"/>
</dbReference>
<dbReference type="Gene3D" id="2.70.40.10">
    <property type="match status" value="1"/>
</dbReference>
<evidence type="ECO:0008006" key="4">
    <source>
        <dbReference type="Google" id="ProtNLM"/>
    </source>
</evidence>
<dbReference type="SUPFAM" id="SSF51283">
    <property type="entry name" value="dUTPase-like"/>
    <property type="match status" value="1"/>
</dbReference>
<feature type="transmembrane region" description="Helical" evidence="1">
    <location>
        <begin position="185"/>
        <end position="204"/>
    </location>
</feature>
<comment type="caution">
    <text evidence="2">The sequence shown here is derived from an EMBL/GenBank/DDBJ whole genome shotgun (WGS) entry which is preliminary data.</text>
</comment>
<dbReference type="EMBL" id="JAYLAA010000039">
    <property type="protein sequence ID" value="MEC3876245.1"/>
    <property type="molecule type" value="Genomic_DNA"/>
</dbReference>